<protein>
    <submittedName>
        <fullName evidence="2">Uncharacterized protein</fullName>
    </submittedName>
</protein>
<proteinExistence type="predicted"/>
<evidence type="ECO:0000313" key="2">
    <source>
        <dbReference type="EMBL" id="CAJ1952598.1"/>
    </source>
</evidence>
<comment type="caution">
    <text evidence="2">The sequence shown here is derived from an EMBL/GenBank/DDBJ whole genome shotgun (WGS) entry which is preliminary data.</text>
</comment>
<evidence type="ECO:0000313" key="3">
    <source>
        <dbReference type="Proteomes" id="UP001295423"/>
    </source>
</evidence>
<sequence length="293" mass="32930">MGRQSQTRLPVYKGLQYRVAKRAQAYTRPISRPLIQRAVKDISQRAFDPDKDCIICRAVARNQRKPHRKHDPRCESNTKTRGHSATEVASNRYSAYLKRHFSARMTDPGKEKQLTGGTTPGVDQYLVRTVKKYQRLDTGKVPVMETDSAVANKMLAPTSSLQEVAIFLEKSIATRLKQAPPNKTVPPAMLALAAEIMDQVRHKKPKRIAESASPPQGQSFKQAKARFDAIFGLNNIVYTVPYVMDSRRLIDPHFHSLAGSKFIYMDFEVAFPNLELATVSCDPSSIHPQPIPC</sequence>
<evidence type="ECO:0000256" key="1">
    <source>
        <dbReference type="SAM" id="MobiDB-lite"/>
    </source>
</evidence>
<name>A0AAD2FTF3_9STRA</name>
<feature type="region of interest" description="Disordered" evidence="1">
    <location>
        <begin position="63"/>
        <end position="88"/>
    </location>
</feature>
<dbReference type="Proteomes" id="UP001295423">
    <property type="component" value="Unassembled WGS sequence"/>
</dbReference>
<dbReference type="EMBL" id="CAKOGP040001806">
    <property type="protein sequence ID" value="CAJ1952598.1"/>
    <property type="molecule type" value="Genomic_DNA"/>
</dbReference>
<organism evidence="2 3">
    <name type="scientific">Cylindrotheca closterium</name>
    <dbReference type="NCBI Taxonomy" id="2856"/>
    <lineage>
        <taxon>Eukaryota</taxon>
        <taxon>Sar</taxon>
        <taxon>Stramenopiles</taxon>
        <taxon>Ochrophyta</taxon>
        <taxon>Bacillariophyta</taxon>
        <taxon>Bacillariophyceae</taxon>
        <taxon>Bacillariophycidae</taxon>
        <taxon>Bacillariales</taxon>
        <taxon>Bacillariaceae</taxon>
        <taxon>Cylindrotheca</taxon>
    </lineage>
</organism>
<keyword evidence="3" id="KW-1185">Reference proteome</keyword>
<reference evidence="2" key="1">
    <citation type="submission" date="2023-08" db="EMBL/GenBank/DDBJ databases">
        <authorList>
            <person name="Audoor S."/>
            <person name="Bilcke G."/>
        </authorList>
    </citation>
    <scope>NUCLEOTIDE SEQUENCE</scope>
</reference>
<dbReference type="AlphaFoldDB" id="A0AAD2FTF3"/>
<accession>A0AAD2FTF3</accession>
<gene>
    <name evidence="2" type="ORF">CYCCA115_LOCUS13629</name>
</gene>